<protein>
    <recommendedName>
        <fullName evidence="9">PPE family domain-containing protein</fullName>
    </recommendedName>
</protein>
<dbReference type="InterPro" id="IPR022171">
    <property type="entry name" value="PPE_C"/>
</dbReference>
<evidence type="ECO:0000259" key="3">
    <source>
        <dbReference type="Pfam" id="PF00823"/>
    </source>
</evidence>
<dbReference type="RefSeq" id="WP_085104149.1">
    <property type="nucleotide sequence ID" value="NZ_LQPK01000023.1"/>
</dbReference>
<proteinExistence type="inferred from homology"/>
<dbReference type="Pfam" id="PF00823">
    <property type="entry name" value="PPE"/>
    <property type="match status" value="1"/>
</dbReference>
<dbReference type="AlphaFoldDB" id="A0A1X2AJ41"/>
<evidence type="ECO:0000313" key="6">
    <source>
        <dbReference type="EMBL" id="ORW51360.1"/>
    </source>
</evidence>
<dbReference type="PANTHER" id="PTHR46766:SF1">
    <property type="entry name" value="GLUTAMINE-RICH PROTEIN 2"/>
    <property type="match status" value="1"/>
</dbReference>
<dbReference type="Proteomes" id="UP000193801">
    <property type="component" value="Unassembled WGS sequence"/>
</dbReference>
<comment type="caution">
    <text evidence="6">The sequence shown here is derived from an EMBL/GenBank/DDBJ whole genome shotgun (WGS) entry which is preliminary data.</text>
</comment>
<dbReference type="EMBL" id="LQPK01000023">
    <property type="protein sequence ID" value="ORW28819.1"/>
    <property type="molecule type" value="Genomic_DNA"/>
</dbReference>
<evidence type="ECO:0000256" key="1">
    <source>
        <dbReference type="ARBA" id="ARBA00010652"/>
    </source>
</evidence>
<accession>A0A1X2AJ41</accession>
<dbReference type="InterPro" id="IPR000030">
    <property type="entry name" value="PPE_dom"/>
</dbReference>
<dbReference type="PANTHER" id="PTHR46766">
    <property type="entry name" value="GLUTAMINE-RICH PROTEIN 2"/>
    <property type="match status" value="1"/>
</dbReference>
<dbReference type="Pfam" id="PF12484">
    <property type="entry name" value="PPE-SVP"/>
    <property type="match status" value="1"/>
</dbReference>
<organism evidence="6 7">
    <name type="scientific">Mycobacterium paraense</name>
    <dbReference type="NCBI Taxonomy" id="767916"/>
    <lineage>
        <taxon>Bacteria</taxon>
        <taxon>Bacillati</taxon>
        <taxon>Actinomycetota</taxon>
        <taxon>Actinomycetes</taxon>
        <taxon>Mycobacteriales</taxon>
        <taxon>Mycobacteriaceae</taxon>
        <taxon>Mycobacterium</taxon>
        <taxon>Mycobacterium simiae complex</taxon>
    </lineage>
</organism>
<dbReference type="Gene3D" id="1.20.1260.20">
    <property type="entry name" value="PPE superfamily"/>
    <property type="match status" value="1"/>
</dbReference>
<feature type="domain" description="PPE family C-terminal" evidence="4">
    <location>
        <begin position="307"/>
        <end position="400"/>
    </location>
</feature>
<reference evidence="5" key="3">
    <citation type="submission" date="2016-01" db="EMBL/GenBank/DDBJ databases">
        <authorList>
            <person name="Ana R.F.D.C."/>
            <person name="Tarcisio F."/>
            <person name="Maria L.L."/>
            <person name="Monica P."/>
            <person name="Wana L.O.D.C."/>
            <person name="Elisabetta G."/>
            <person name="Jeann R.D.C.B."/>
            <person name="Veronica D.S."/>
            <person name="Karla V.B.L."/>
            <person name="Roberto B."/>
            <person name="Antonella G."/>
            <person name="Anna F."/>
            <person name="Alessandro M."/>
            <person name="Pamela F."/>
            <person name="Francesca D.L."/>
            <person name="Giulia F.S."/>
            <person name="Sara T."/>
            <person name="Fabio R."/>
            <person name="Olivier J."/>
            <person name="Nicola S."/>
            <person name="Enrico T."/>
        </authorList>
    </citation>
    <scope>NUCLEOTIDE SEQUENCE</scope>
    <source>
        <strain evidence="5">FI-07156</strain>
    </source>
</reference>
<evidence type="ECO:0008006" key="9">
    <source>
        <dbReference type="Google" id="ProtNLM"/>
    </source>
</evidence>
<dbReference type="FunFam" id="1.20.1260.20:FF:000001">
    <property type="entry name" value="PPE family protein PPE41"/>
    <property type="match status" value="1"/>
</dbReference>
<evidence type="ECO:0000313" key="8">
    <source>
        <dbReference type="Proteomes" id="UP000193801"/>
    </source>
</evidence>
<sequence>MVPAFTFFPPEINSALMFAGAGSGPLFMAASAWDSLATDLAGAASSFQSVVSGLTDGPWAGPASMAMAAAATPYVGWLSAAAGQAESAGLQARTAATAFESALAATVPTPAIAANRAQLMALIATNILGQNTPAIFMTEFEYMEMWAQDVAAMVGYHGGAMGVAAALPAFSVPPVNLAGLTGLLSAPLAGVTSQAVGLASSVGGAITAPVASAVAVAGPAVSQVSALASAAPISSLSTVAQVGMMPVSMMMSPIMMAAQAGMGASNSAALAGATGAAGAVDPAKFVSSAVPKGLGGGGIGGLGAAEAGLGKARLVGAMSVPPTWQGSAPSRMVSAAMSGMGEMPAGAAAAAGAPMGGGMPMMPMPMGGMGAGAGMPGGMMGRGGASPTHVVQSRPSVVPRTGVG</sequence>
<evidence type="ECO:0000259" key="4">
    <source>
        <dbReference type="Pfam" id="PF12484"/>
    </source>
</evidence>
<dbReference type="STRING" id="767916.AWB91_02010"/>
<feature type="domain" description="PPE" evidence="3">
    <location>
        <begin position="5"/>
        <end position="168"/>
    </location>
</feature>
<dbReference type="GO" id="GO:0052572">
    <property type="term" value="P:response to host immune response"/>
    <property type="evidence" value="ECO:0007669"/>
    <property type="project" value="TreeGrafter"/>
</dbReference>
<comment type="similarity">
    <text evidence="1">Belongs to the mycobacterial PPE family.</text>
</comment>
<reference evidence="6" key="2">
    <citation type="submission" date="2016-01" db="EMBL/GenBank/DDBJ databases">
        <authorList>
            <person name="Oliw E.H."/>
        </authorList>
    </citation>
    <scope>NUCLEOTIDE SEQUENCE</scope>
    <source>
        <strain evidence="6">IEC33</strain>
    </source>
</reference>
<gene>
    <name evidence="6" type="ORF">AWB90_05420</name>
    <name evidence="5" type="ORF">AWB91_02010</name>
</gene>
<dbReference type="OrthoDB" id="4753779at2"/>
<dbReference type="InterPro" id="IPR038332">
    <property type="entry name" value="PPE_sf"/>
</dbReference>
<evidence type="ECO:0000313" key="7">
    <source>
        <dbReference type="Proteomes" id="UP000193285"/>
    </source>
</evidence>
<name>A0A1X2AJ41_9MYCO</name>
<reference evidence="7 8" key="1">
    <citation type="journal article" date="2015" name="Emerg. Microbes Infect.">
        <title>Characterization of 17 strains belonging to the Mycobacterium simiae complex and description of Mycobacterium paraense sp. nov.</title>
        <authorList>
            <person name="Fusco da Costa A.R."/>
            <person name="Fedrizzi T."/>
            <person name="Lopes M.L."/>
            <person name="Pecorari M."/>
            <person name="Oliveira da Costa W.L."/>
            <person name="Giacobazzi E."/>
            <person name="da Costa Bahia J.R."/>
            <person name="De Sanctis V."/>
            <person name="Batista Lima K.V."/>
            <person name="Bertorelli R."/>
            <person name="Grottola A."/>
            <person name="Fabio A."/>
            <person name="Mariottini A."/>
            <person name="Ferretti P."/>
            <person name="Di Leva F."/>
            <person name="Fregni Serpini G."/>
            <person name="Tagliazucchi S."/>
            <person name="Rumpianesi F."/>
            <person name="Jousson O."/>
            <person name="Segata N."/>
            <person name="Tortoli E."/>
        </authorList>
    </citation>
    <scope>NUCLEOTIDE SEQUENCE [LARGE SCALE GENOMIC DNA]</scope>
    <source>
        <strain evidence="5 8">FI-07156</strain>
        <strain evidence="6 7">IEC33</strain>
    </source>
</reference>
<keyword evidence="8" id="KW-1185">Reference proteome</keyword>
<feature type="region of interest" description="Disordered" evidence="2">
    <location>
        <begin position="383"/>
        <end position="404"/>
    </location>
</feature>
<evidence type="ECO:0000256" key="2">
    <source>
        <dbReference type="SAM" id="MobiDB-lite"/>
    </source>
</evidence>
<dbReference type="EMBL" id="LQPN01000024">
    <property type="protein sequence ID" value="ORW51360.1"/>
    <property type="molecule type" value="Genomic_DNA"/>
</dbReference>
<dbReference type="SUPFAM" id="SSF140459">
    <property type="entry name" value="PE/PPE dimer-like"/>
    <property type="match status" value="1"/>
</dbReference>
<dbReference type="Proteomes" id="UP000193285">
    <property type="component" value="Unassembled WGS sequence"/>
</dbReference>
<evidence type="ECO:0000313" key="5">
    <source>
        <dbReference type="EMBL" id="ORW28819.1"/>
    </source>
</evidence>